<evidence type="ECO:0000256" key="3">
    <source>
        <dbReference type="ARBA" id="ARBA00022692"/>
    </source>
</evidence>
<accession>A0A4R3HYI3</accession>
<evidence type="ECO:0000256" key="1">
    <source>
        <dbReference type="ARBA" id="ARBA00022475"/>
    </source>
</evidence>
<dbReference type="PANTHER" id="PTHR37481:SF1">
    <property type="entry name" value="LIPOPOLYSACCHARIDE EXPORT SYSTEM PROTEIN LPTC"/>
    <property type="match status" value="1"/>
</dbReference>
<dbReference type="Gene3D" id="2.60.450.10">
    <property type="entry name" value="Lipopolysaccharide (LPS) transport protein A like domain"/>
    <property type="match status" value="1"/>
</dbReference>
<dbReference type="InterPro" id="IPR052363">
    <property type="entry name" value="LPS_export_LptC"/>
</dbReference>
<feature type="transmembrane region" description="Helical" evidence="6">
    <location>
        <begin position="12"/>
        <end position="31"/>
    </location>
</feature>
<comment type="caution">
    <text evidence="7">The sequence shown here is derived from an EMBL/GenBank/DDBJ whole genome shotgun (WGS) entry which is preliminary data.</text>
</comment>
<dbReference type="NCBIfam" id="TIGR04409">
    <property type="entry name" value="LptC_YrbK"/>
    <property type="match status" value="1"/>
</dbReference>
<dbReference type="GO" id="GO:0015221">
    <property type="term" value="F:lipopolysaccharide transmembrane transporter activity"/>
    <property type="evidence" value="ECO:0007669"/>
    <property type="project" value="InterPro"/>
</dbReference>
<sequence>MKDRRASANRFHLWVILAIVMMLALGSFWLLDVIRRGMDDTTPEAKRTEPDYYVEQFNFVRLAKTGQARYHVSGTRMVHYPQNDSFEINRPVMKGLSDKRPTTTIVADRAVSNSDMSEVQLFGNVKIDRPASPTSQHIQLTSDHLVVLPDEDVMKTNRPVKLISGVNVLTGVGMFANQATGEFNLTSRVNGVLPPRAAP</sequence>
<keyword evidence="2" id="KW-0997">Cell inner membrane</keyword>
<evidence type="ECO:0000256" key="2">
    <source>
        <dbReference type="ARBA" id="ARBA00022519"/>
    </source>
</evidence>
<gene>
    <name evidence="7" type="ORF">EDC30_10474</name>
</gene>
<dbReference type="AlphaFoldDB" id="A0A4R3HYI3"/>
<evidence type="ECO:0000256" key="4">
    <source>
        <dbReference type="ARBA" id="ARBA00022989"/>
    </source>
</evidence>
<organism evidence="7 8">
    <name type="scientific">Paucimonas lemoignei</name>
    <name type="common">Pseudomonas lemoignei</name>
    <dbReference type="NCBI Taxonomy" id="29443"/>
    <lineage>
        <taxon>Bacteria</taxon>
        <taxon>Pseudomonadati</taxon>
        <taxon>Pseudomonadota</taxon>
        <taxon>Betaproteobacteria</taxon>
        <taxon>Burkholderiales</taxon>
        <taxon>Burkholderiaceae</taxon>
        <taxon>Paucimonas</taxon>
    </lineage>
</organism>
<reference evidence="7 8" key="1">
    <citation type="submission" date="2019-03" db="EMBL/GenBank/DDBJ databases">
        <title>Genomic Encyclopedia of Type Strains, Phase IV (KMG-IV): sequencing the most valuable type-strain genomes for metagenomic binning, comparative biology and taxonomic classification.</title>
        <authorList>
            <person name="Goeker M."/>
        </authorList>
    </citation>
    <scope>NUCLEOTIDE SEQUENCE [LARGE SCALE GENOMIC DNA]</scope>
    <source>
        <strain evidence="7 8">DSM 7445</strain>
    </source>
</reference>
<keyword evidence="8" id="KW-1185">Reference proteome</keyword>
<protein>
    <submittedName>
        <fullName evidence="7">Lipopolysaccharide export system protein LptC</fullName>
    </submittedName>
</protein>
<dbReference type="GO" id="GO:0005886">
    <property type="term" value="C:plasma membrane"/>
    <property type="evidence" value="ECO:0007669"/>
    <property type="project" value="InterPro"/>
</dbReference>
<dbReference type="InterPro" id="IPR026265">
    <property type="entry name" value="LptC"/>
</dbReference>
<dbReference type="GO" id="GO:0030288">
    <property type="term" value="C:outer membrane-bounded periplasmic space"/>
    <property type="evidence" value="ECO:0007669"/>
    <property type="project" value="TreeGrafter"/>
</dbReference>
<keyword evidence="1" id="KW-1003">Cell membrane</keyword>
<dbReference type="EMBL" id="SLZQ01000004">
    <property type="protein sequence ID" value="TCS37275.1"/>
    <property type="molecule type" value="Genomic_DNA"/>
</dbReference>
<keyword evidence="4 6" id="KW-1133">Transmembrane helix</keyword>
<keyword evidence="5 6" id="KW-0472">Membrane</keyword>
<name>A0A4R3HYI3_PAULE</name>
<keyword evidence="3 6" id="KW-0812">Transmembrane</keyword>
<evidence type="ECO:0000313" key="7">
    <source>
        <dbReference type="EMBL" id="TCS37275.1"/>
    </source>
</evidence>
<dbReference type="OrthoDB" id="8589410at2"/>
<dbReference type="RefSeq" id="WP_132258230.1">
    <property type="nucleotide sequence ID" value="NZ_SLZQ01000004.1"/>
</dbReference>
<proteinExistence type="predicted"/>
<dbReference type="Proteomes" id="UP000295382">
    <property type="component" value="Unassembled WGS sequence"/>
</dbReference>
<dbReference type="InterPro" id="IPR010664">
    <property type="entry name" value="LipoPS_assembly_LptC-rel"/>
</dbReference>
<dbReference type="PANTHER" id="PTHR37481">
    <property type="entry name" value="LIPOPOLYSACCHARIDE EXPORT SYSTEM PROTEIN LPTC"/>
    <property type="match status" value="1"/>
</dbReference>
<evidence type="ECO:0000256" key="5">
    <source>
        <dbReference type="ARBA" id="ARBA00023136"/>
    </source>
</evidence>
<dbReference type="Pfam" id="PF06835">
    <property type="entry name" value="LptC"/>
    <property type="match status" value="1"/>
</dbReference>
<evidence type="ECO:0000313" key="8">
    <source>
        <dbReference type="Proteomes" id="UP000295382"/>
    </source>
</evidence>
<evidence type="ECO:0000256" key="6">
    <source>
        <dbReference type="SAM" id="Phobius"/>
    </source>
</evidence>
<dbReference type="GO" id="GO:0017089">
    <property type="term" value="F:glycolipid transfer activity"/>
    <property type="evidence" value="ECO:0007669"/>
    <property type="project" value="TreeGrafter"/>
</dbReference>